<feature type="signal peptide" evidence="2">
    <location>
        <begin position="1"/>
        <end position="19"/>
    </location>
</feature>
<feature type="region of interest" description="Disordered" evidence="1">
    <location>
        <begin position="246"/>
        <end position="305"/>
    </location>
</feature>
<evidence type="ECO:0000256" key="2">
    <source>
        <dbReference type="SAM" id="SignalP"/>
    </source>
</evidence>
<name>A0AAD7B2Z8_9AGAR</name>
<keyword evidence="4" id="KW-1185">Reference proteome</keyword>
<dbReference type="Proteomes" id="UP001221142">
    <property type="component" value="Unassembled WGS sequence"/>
</dbReference>
<gene>
    <name evidence="3" type="ORF">FB45DRAFT_876669</name>
</gene>
<protein>
    <submittedName>
        <fullName evidence="3">Uncharacterized protein</fullName>
    </submittedName>
</protein>
<evidence type="ECO:0000256" key="1">
    <source>
        <dbReference type="SAM" id="MobiDB-lite"/>
    </source>
</evidence>
<feature type="compositionally biased region" description="Basic and acidic residues" evidence="1">
    <location>
        <begin position="323"/>
        <end position="341"/>
    </location>
</feature>
<keyword evidence="2" id="KW-0732">Signal</keyword>
<evidence type="ECO:0000313" key="3">
    <source>
        <dbReference type="EMBL" id="KAJ7609266.1"/>
    </source>
</evidence>
<proteinExistence type="predicted"/>
<accession>A0AAD7B2Z8</accession>
<dbReference type="EMBL" id="JARKIF010000041">
    <property type="protein sequence ID" value="KAJ7609266.1"/>
    <property type="molecule type" value="Genomic_DNA"/>
</dbReference>
<reference evidence="3" key="1">
    <citation type="submission" date="2023-03" db="EMBL/GenBank/DDBJ databases">
        <title>Massive genome expansion in bonnet fungi (Mycena s.s.) driven by repeated elements and novel gene families across ecological guilds.</title>
        <authorList>
            <consortium name="Lawrence Berkeley National Laboratory"/>
            <person name="Harder C.B."/>
            <person name="Miyauchi S."/>
            <person name="Viragh M."/>
            <person name="Kuo A."/>
            <person name="Thoen E."/>
            <person name="Andreopoulos B."/>
            <person name="Lu D."/>
            <person name="Skrede I."/>
            <person name="Drula E."/>
            <person name="Henrissat B."/>
            <person name="Morin E."/>
            <person name="Kohler A."/>
            <person name="Barry K."/>
            <person name="LaButti K."/>
            <person name="Morin E."/>
            <person name="Salamov A."/>
            <person name="Lipzen A."/>
            <person name="Mereny Z."/>
            <person name="Hegedus B."/>
            <person name="Baldrian P."/>
            <person name="Stursova M."/>
            <person name="Weitz H."/>
            <person name="Taylor A."/>
            <person name="Grigoriev I.V."/>
            <person name="Nagy L.G."/>
            <person name="Martin F."/>
            <person name="Kauserud H."/>
        </authorList>
    </citation>
    <scope>NUCLEOTIDE SEQUENCE</scope>
    <source>
        <strain evidence="3">9284</strain>
    </source>
</reference>
<evidence type="ECO:0000313" key="4">
    <source>
        <dbReference type="Proteomes" id="UP001221142"/>
    </source>
</evidence>
<comment type="caution">
    <text evidence="3">The sequence shown here is derived from an EMBL/GenBank/DDBJ whole genome shotgun (WGS) entry which is preliminary data.</text>
</comment>
<dbReference type="AlphaFoldDB" id="A0AAD7B2Z8"/>
<sequence>MCLGPFVGFRHCALGSVLATLPAPGMYCCPRIRVVVPLGLPTPCSGGRHPSLEEGLVVRGPNSASAGFMTKYLLCKSHSGGLTAKPRLVQLEESVERDENGAGTPKSRALAMGVSRTHHGTAPHVRLEVLSEPELGIRQGVRIAFMVVNSVRCPLWAKFEQSWPSFSTYRKDTQKRIGRPGSYGSKESRVSASSELSVERWTRKMLPEPWPNAILGSFGHIGHVGNLFRRNSSSGYGAIAGDWDAFGEEQPDRQDGTQHGTWPPMNAAAPAEAERERGRRKERRQQKVPVRARSRTSADTASRVHNVVVGGTDRGILHAPTEASHHESSRPESIARGHEGGRPLSRQNGLQSRLEVASAETRCRQNGGDEGGGGKCTHCAGACREAAGIGIQDNLGAESFKVPTESILIPEPKCWGTMQNNDGSYAGVMSPGCRIKEKGAVTRIDPLVERTAVAGKQNLQIITAPSGQCIIDLWPGGETSGIMDHQSHGLPGMHTVPVTNRLTAVRTRVRTRTRPALDRTNVRDGYGTATLPSVPSICEIDGPSTGWRPCGSDQMEFGHALDGPVIGRLV</sequence>
<organism evidence="3 4">
    <name type="scientific">Roridomyces roridus</name>
    <dbReference type="NCBI Taxonomy" id="1738132"/>
    <lineage>
        <taxon>Eukaryota</taxon>
        <taxon>Fungi</taxon>
        <taxon>Dikarya</taxon>
        <taxon>Basidiomycota</taxon>
        <taxon>Agaricomycotina</taxon>
        <taxon>Agaricomycetes</taxon>
        <taxon>Agaricomycetidae</taxon>
        <taxon>Agaricales</taxon>
        <taxon>Marasmiineae</taxon>
        <taxon>Mycenaceae</taxon>
        <taxon>Roridomyces</taxon>
    </lineage>
</organism>
<feature type="compositionally biased region" description="Basic residues" evidence="1">
    <location>
        <begin position="280"/>
        <end position="294"/>
    </location>
</feature>
<feature type="chain" id="PRO_5042106405" evidence="2">
    <location>
        <begin position="20"/>
        <end position="570"/>
    </location>
</feature>
<feature type="region of interest" description="Disordered" evidence="1">
    <location>
        <begin position="320"/>
        <end position="353"/>
    </location>
</feature>
<feature type="region of interest" description="Disordered" evidence="1">
    <location>
        <begin position="175"/>
        <end position="197"/>
    </location>
</feature>